<evidence type="ECO:0000313" key="2">
    <source>
        <dbReference type="Proteomes" id="UP001151760"/>
    </source>
</evidence>
<gene>
    <name evidence="1" type="ORF">Tco_0819190</name>
</gene>
<keyword evidence="2" id="KW-1185">Reference proteome</keyword>
<proteinExistence type="predicted"/>
<organism evidence="1 2">
    <name type="scientific">Tanacetum coccineum</name>
    <dbReference type="NCBI Taxonomy" id="301880"/>
    <lineage>
        <taxon>Eukaryota</taxon>
        <taxon>Viridiplantae</taxon>
        <taxon>Streptophyta</taxon>
        <taxon>Embryophyta</taxon>
        <taxon>Tracheophyta</taxon>
        <taxon>Spermatophyta</taxon>
        <taxon>Magnoliopsida</taxon>
        <taxon>eudicotyledons</taxon>
        <taxon>Gunneridae</taxon>
        <taxon>Pentapetalae</taxon>
        <taxon>asterids</taxon>
        <taxon>campanulids</taxon>
        <taxon>Asterales</taxon>
        <taxon>Asteraceae</taxon>
        <taxon>Asteroideae</taxon>
        <taxon>Anthemideae</taxon>
        <taxon>Anthemidinae</taxon>
        <taxon>Tanacetum</taxon>
    </lineage>
</organism>
<reference evidence="1" key="1">
    <citation type="journal article" date="2022" name="Int. J. Mol. Sci.">
        <title>Draft Genome of Tanacetum Coccineum: Genomic Comparison of Closely Related Tanacetum-Family Plants.</title>
        <authorList>
            <person name="Yamashiro T."/>
            <person name="Shiraishi A."/>
            <person name="Nakayama K."/>
            <person name="Satake H."/>
        </authorList>
    </citation>
    <scope>NUCLEOTIDE SEQUENCE</scope>
</reference>
<dbReference type="Proteomes" id="UP001151760">
    <property type="component" value="Unassembled WGS sequence"/>
</dbReference>
<dbReference type="EMBL" id="BQNB010012010">
    <property type="protein sequence ID" value="GJS98020.1"/>
    <property type="molecule type" value="Genomic_DNA"/>
</dbReference>
<evidence type="ECO:0000313" key="1">
    <source>
        <dbReference type="EMBL" id="GJS98020.1"/>
    </source>
</evidence>
<sequence length="75" mass="9049">MERFGEVSETAKDKILRDHWRKRFRNEYDDSEEFEDPDGCRESKENKILGTVLNKLHDEWLMGNRMKEDDDLGDE</sequence>
<reference evidence="1" key="2">
    <citation type="submission" date="2022-01" db="EMBL/GenBank/DDBJ databases">
        <authorList>
            <person name="Yamashiro T."/>
            <person name="Shiraishi A."/>
            <person name="Satake H."/>
            <person name="Nakayama K."/>
        </authorList>
    </citation>
    <scope>NUCLEOTIDE SEQUENCE</scope>
</reference>
<name>A0ABQ5AA63_9ASTR</name>
<protein>
    <submittedName>
        <fullName evidence="1">Uncharacterized protein</fullName>
    </submittedName>
</protein>
<comment type="caution">
    <text evidence="1">The sequence shown here is derived from an EMBL/GenBank/DDBJ whole genome shotgun (WGS) entry which is preliminary data.</text>
</comment>
<accession>A0ABQ5AA63</accession>